<dbReference type="AlphaFoldDB" id="A0A372L771"/>
<name>A0A372L771_9BACI</name>
<gene>
    <name evidence="1" type="ORF">D0466_19690</name>
</gene>
<proteinExistence type="predicted"/>
<dbReference type="Gene3D" id="3.40.190.10">
    <property type="entry name" value="Periplasmic binding protein-like II"/>
    <property type="match status" value="2"/>
</dbReference>
<dbReference type="EMBL" id="QVTD01000018">
    <property type="protein sequence ID" value="RFU61047.1"/>
    <property type="molecule type" value="Genomic_DNA"/>
</dbReference>
<dbReference type="Proteomes" id="UP000262939">
    <property type="component" value="Unassembled WGS sequence"/>
</dbReference>
<evidence type="ECO:0000313" key="2">
    <source>
        <dbReference type="Proteomes" id="UP000262939"/>
    </source>
</evidence>
<organism evidence="1 2">
    <name type="scientific">Peribacillus glennii</name>
    <dbReference type="NCBI Taxonomy" id="2303991"/>
    <lineage>
        <taxon>Bacteria</taxon>
        <taxon>Bacillati</taxon>
        <taxon>Bacillota</taxon>
        <taxon>Bacilli</taxon>
        <taxon>Bacillales</taxon>
        <taxon>Bacillaceae</taxon>
        <taxon>Peribacillus</taxon>
    </lineage>
</organism>
<protein>
    <submittedName>
        <fullName evidence="1">Uncharacterized protein</fullName>
    </submittedName>
</protein>
<accession>A0A372L771</accession>
<sequence>MFAIPPQNKSALDYLPEETVKDTRFYPTPEMTEKLEVYETLARKIWRIITNFFLNLKCIRNK</sequence>
<reference evidence="1 2" key="1">
    <citation type="submission" date="2018-08" db="EMBL/GenBank/DDBJ databases">
        <title>Bacillus chawlae sp. nov., Bacillus glennii sp. nov., and Bacillus saganii sp. nov. Isolated from the Vehicle Assembly Building at Kennedy Space Center where the Viking Spacecraft were Assembled.</title>
        <authorList>
            <person name="Seuylemezian A."/>
            <person name="Vaishampayan P."/>
        </authorList>
    </citation>
    <scope>NUCLEOTIDE SEQUENCE [LARGE SCALE GENOMIC DNA]</scope>
    <source>
        <strain evidence="1 2">V44-8</strain>
    </source>
</reference>
<evidence type="ECO:0000313" key="1">
    <source>
        <dbReference type="EMBL" id="RFU61047.1"/>
    </source>
</evidence>
<comment type="caution">
    <text evidence="1">The sequence shown here is derived from an EMBL/GenBank/DDBJ whole genome shotgun (WGS) entry which is preliminary data.</text>
</comment>
<keyword evidence="2" id="KW-1185">Reference proteome</keyword>